<dbReference type="PANTHER" id="PTHR30332">
    <property type="entry name" value="PROBABLE GENERAL SECRETION PATHWAY PROTEIN D"/>
    <property type="match status" value="1"/>
</dbReference>
<keyword evidence="16" id="KW-1185">Reference proteome</keyword>
<evidence type="ECO:0000259" key="13">
    <source>
        <dbReference type="Pfam" id="PF03958"/>
    </source>
</evidence>
<evidence type="ECO:0000313" key="16">
    <source>
        <dbReference type="Proteomes" id="UP000436822"/>
    </source>
</evidence>
<name>A0A6N6JKN0_9RHOB</name>
<dbReference type="Pfam" id="PF00263">
    <property type="entry name" value="Secretin"/>
    <property type="match status" value="1"/>
</dbReference>
<dbReference type="PROSITE" id="PS51257">
    <property type="entry name" value="PROKAR_LIPOPROTEIN"/>
    <property type="match status" value="1"/>
</dbReference>
<dbReference type="InterPro" id="IPR013356">
    <property type="entry name" value="T2SS_GspD"/>
</dbReference>
<keyword evidence="4" id="KW-1134">Transmembrane beta strand</keyword>
<dbReference type="PANTHER" id="PTHR30332:SF25">
    <property type="entry name" value="SECRETIN XPSD"/>
    <property type="match status" value="1"/>
</dbReference>
<dbReference type="Gene3D" id="3.30.1370.120">
    <property type="match status" value="2"/>
</dbReference>
<dbReference type="InterPro" id="IPR049371">
    <property type="entry name" value="GspD-like_N0"/>
</dbReference>
<feature type="domain" description="NolW-like" evidence="13">
    <location>
        <begin position="325"/>
        <end position="413"/>
    </location>
</feature>
<keyword evidence="5" id="KW-0812">Transmembrane</keyword>
<keyword evidence="3 10" id="KW-0813">Transport</keyword>
<feature type="domain" description="NolW-like" evidence="13">
    <location>
        <begin position="187"/>
        <end position="244"/>
    </location>
</feature>
<dbReference type="EMBL" id="BLJE01000004">
    <property type="protein sequence ID" value="GFE66497.1"/>
    <property type="molecule type" value="Genomic_DNA"/>
</dbReference>
<evidence type="ECO:0000256" key="10">
    <source>
        <dbReference type="RuleBase" id="RU004004"/>
    </source>
</evidence>
<dbReference type="InterPro" id="IPR038591">
    <property type="entry name" value="NolW-like_sf"/>
</dbReference>
<accession>A0A6N6JKN0</accession>
<organism evidence="15 16">
    <name type="scientific">Litoreibacter roseus</name>
    <dbReference type="NCBI Taxonomy" id="2601869"/>
    <lineage>
        <taxon>Bacteria</taxon>
        <taxon>Pseudomonadati</taxon>
        <taxon>Pseudomonadota</taxon>
        <taxon>Alphaproteobacteria</taxon>
        <taxon>Rhodobacterales</taxon>
        <taxon>Roseobacteraceae</taxon>
        <taxon>Litoreibacter</taxon>
    </lineage>
</organism>
<evidence type="ECO:0000256" key="6">
    <source>
        <dbReference type="ARBA" id="ARBA00022729"/>
    </source>
</evidence>
<keyword evidence="7" id="KW-0653">Protein transport</keyword>
<feature type="compositionally biased region" description="Basic and acidic residues" evidence="11">
    <location>
        <begin position="680"/>
        <end position="690"/>
    </location>
</feature>
<dbReference type="AlphaFoldDB" id="A0A6N6JKN0"/>
<dbReference type="RefSeq" id="WP_159809556.1">
    <property type="nucleotide sequence ID" value="NZ_BLJE01000004.1"/>
</dbReference>
<evidence type="ECO:0000256" key="4">
    <source>
        <dbReference type="ARBA" id="ARBA00022452"/>
    </source>
</evidence>
<evidence type="ECO:0000256" key="5">
    <source>
        <dbReference type="ARBA" id="ARBA00022692"/>
    </source>
</evidence>
<dbReference type="Pfam" id="PF03958">
    <property type="entry name" value="Secretin_N"/>
    <property type="match status" value="2"/>
</dbReference>
<sequence>MKKFALLLATASVLLGCEELQTVDRNKTDNEIEGWRAKTILGGGDNSAYARNQGRVTSASQVAAGDGTIFPGRVPLLRDSDFVNENGERTVSLNLVNVDIETAAAAILGELLKENYVIDPGVEGVVNIRSSQPITRTTAIEVFELGLKQNNAALIRRGDIFAIVPLSGDLSLGVTTARDVLPGYTIRVVPLQNIGAQEMAAILQPFAGNGIVGIDAQRNIIVLAGTSADQKSWQKTITSFDVNWLANRSVGIFPIKGRSAQSIVRGLERVVETDDNFEPITVFEVIPENNSILAVAKTPNALANVSVWIKRLTQEGQNDAQVYSYDMKYARASDIGPTLSQILGVSVESAGSDENAEAEILEASAEFGNTQGTLNATRIVASEATNTLLIHATPDEYERVLGILHRLDVPQRQVLVEATIVEVSLTNDLRYGVQYFFEDSGDSIGLSRLDSASPIAPDLPGFSLSLGGATPDVVIDALDDVTSINVISSPNLMILNNESARLVVGDQVPTSVRTSQDADNDSDVFISTVEYRDTGVIFEVTPRINSSGSVILNIGQEVSSVGETDADTGNPIISQRTVNSSVAVDSGETIVLGGLFSKEGSRGNSGIPVLKDIPVAGKLFGRTSRSNRQTELLVLITPRIVNNRMDARRVTSQLRSRVESLRLDDASLSTTINVPSTRTENSRRFNEDSVSRNSTSQEPVAVAAAKPETSTRNANVATAAVAAVTQQPIAAGSHFAVLGSFKSQADATKHWSKILRTDGAVLKTVSPSYLTSGDMTLVSVGPLSPADARQLCIDVRTDCYISKK</sequence>
<feature type="region of interest" description="Disordered" evidence="11">
    <location>
        <begin position="675"/>
        <end position="699"/>
    </location>
</feature>
<keyword evidence="8" id="KW-0472">Membrane</keyword>
<dbReference type="InterPro" id="IPR004846">
    <property type="entry name" value="T2SS/T3SS_dom"/>
</dbReference>
<dbReference type="GO" id="GO:0009279">
    <property type="term" value="C:cell outer membrane"/>
    <property type="evidence" value="ECO:0007669"/>
    <property type="project" value="UniProtKB-SubCell"/>
</dbReference>
<dbReference type="Proteomes" id="UP000436822">
    <property type="component" value="Unassembled WGS sequence"/>
</dbReference>
<dbReference type="InterPro" id="IPR005644">
    <property type="entry name" value="NolW-like"/>
</dbReference>
<proteinExistence type="inferred from homology"/>
<dbReference type="InterPro" id="IPR001775">
    <property type="entry name" value="GspD/PilQ"/>
</dbReference>
<dbReference type="OrthoDB" id="9775455at2"/>
<dbReference type="InterPro" id="IPR050810">
    <property type="entry name" value="Bact_Secretion_Sys_Channel"/>
</dbReference>
<dbReference type="NCBIfam" id="TIGR02517">
    <property type="entry name" value="type_II_gspD"/>
    <property type="match status" value="1"/>
</dbReference>
<keyword evidence="6" id="KW-0732">Signal</keyword>
<feature type="domain" description="GspD-like N0" evidence="14">
    <location>
        <begin position="93"/>
        <end position="160"/>
    </location>
</feature>
<comment type="subcellular location">
    <subcellularLocation>
        <location evidence="1 10">Cell outer membrane</location>
    </subcellularLocation>
</comment>
<comment type="similarity">
    <text evidence="2">Belongs to the bacterial secretin family. GSP D subfamily.</text>
</comment>
<keyword evidence="9" id="KW-0998">Cell outer membrane</keyword>
<evidence type="ECO:0000259" key="14">
    <source>
        <dbReference type="Pfam" id="PF21305"/>
    </source>
</evidence>
<evidence type="ECO:0000256" key="11">
    <source>
        <dbReference type="SAM" id="MobiDB-lite"/>
    </source>
</evidence>
<evidence type="ECO:0000256" key="8">
    <source>
        <dbReference type="ARBA" id="ARBA00023136"/>
    </source>
</evidence>
<comment type="caution">
    <text evidence="15">The sequence shown here is derived from an EMBL/GenBank/DDBJ whole genome shotgun (WGS) entry which is preliminary data.</text>
</comment>
<dbReference type="Gene3D" id="3.55.50.30">
    <property type="match status" value="1"/>
</dbReference>
<evidence type="ECO:0000259" key="12">
    <source>
        <dbReference type="Pfam" id="PF00263"/>
    </source>
</evidence>
<evidence type="ECO:0000256" key="3">
    <source>
        <dbReference type="ARBA" id="ARBA00022448"/>
    </source>
</evidence>
<evidence type="ECO:0000256" key="2">
    <source>
        <dbReference type="ARBA" id="ARBA00006980"/>
    </source>
</evidence>
<evidence type="ECO:0000256" key="9">
    <source>
        <dbReference type="ARBA" id="ARBA00023237"/>
    </source>
</evidence>
<evidence type="ECO:0000256" key="1">
    <source>
        <dbReference type="ARBA" id="ARBA00004442"/>
    </source>
</evidence>
<evidence type="ECO:0000256" key="7">
    <source>
        <dbReference type="ARBA" id="ARBA00022927"/>
    </source>
</evidence>
<dbReference type="GO" id="GO:0015627">
    <property type="term" value="C:type II protein secretion system complex"/>
    <property type="evidence" value="ECO:0007669"/>
    <property type="project" value="InterPro"/>
</dbReference>
<gene>
    <name evidence="15" type="ORF">KIN_35710</name>
</gene>
<protein>
    <submittedName>
        <fullName evidence="15">Uncharacterized protein</fullName>
    </submittedName>
</protein>
<evidence type="ECO:0000313" key="15">
    <source>
        <dbReference type="EMBL" id="GFE66497.1"/>
    </source>
</evidence>
<dbReference type="GO" id="GO:0015628">
    <property type="term" value="P:protein secretion by the type II secretion system"/>
    <property type="evidence" value="ECO:0007669"/>
    <property type="project" value="InterPro"/>
</dbReference>
<dbReference type="Pfam" id="PF21305">
    <property type="entry name" value="type_II_gspD_N0"/>
    <property type="match status" value="1"/>
</dbReference>
<feature type="domain" description="Type II/III secretion system secretin-like" evidence="12">
    <location>
        <begin position="477"/>
        <end position="641"/>
    </location>
</feature>
<reference evidence="15 16" key="1">
    <citation type="submission" date="2019-12" db="EMBL/GenBank/DDBJ databases">
        <title>Litoreibacter badius sp. nov., a novel bacteriochlorophyll a-containing bacterium in the genus Litoreibacter.</title>
        <authorList>
            <person name="Kanamuro M."/>
            <person name="Takabe Y."/>
            <person name="Mori K."/>
            <person name="Takaichi S."/>
            <person name="Hanada S."/>
        </authorList>
    </citation>
    <scope>NUCLEOTIDE SEQUENCE [LARGE SCALE GENOMIC DNA]</scope>
    <source>
        <strain evidence="15 16">K6</strain>
    </source>
</reference>
<dbReference type="PRINTS" id="PR00811">
    <property type="entry name" value="BCTERIALGSPD"/>
</dbReference>